<dbReference type="AlphaFoldDB" id="A0A182QJD6"/>
<dbReference type="EnsemblMetazoa" id="AFAF011411-RA">
    <property type="protein sequence ID" value="AFAF011411-PA"/>
    <property type="gene ID" value="AFAF011411"/>
</dbReference>
<feature type="region of interest" description="Disordered" evidence="1">
    <location>
        <begin position="45"/>
        <end position="73"/>
    </location>
</feature>
<protein>
    <submittedName>
        <fullName evidence="3">Uncharacterized protein</fullName>
    </submittedName>
</protein>
<accession>A0A182QJD6</accession>
<feature type="transmembrane region" description="Helical" evidence="2">
    <location>
        <begin position="21"/>
        <end position="41"/>
    </location>
</feature>
<keyword evidence="2" id="KW-0472">Membrane</keyword>
<name>A0A182QJD6_9DIPT</name>
<keyword evidence="2" id="KW-1133">Transmembrane helix</keyword>
<feature type="transmembrane region" description="Helical" evidence="2">
    <location>
        <begin position="162"/>
        <end position="187"/>
    </location>
</feature>
<keyword evidence="4" id="KW-1185">Reference proteome</keyword>
<keyword evidence="2" id="KW-0812">Transmembrane</keyword>
<evidence type="ECO:0000256" key="1">
    <source>
        <dbReference type="SAM" id="MobiDB-lite"/>
    </source>
</evidence>
<proteinExistence type="predicted"/>
<organism evidence="3 4">
    <name type="scientific">Anopheles farauti</name>
    <dbReference type="NCBI Taxonomy" id="69004"/>
    <lineage>
        <taxon>Eukaryota</taxon>
        <taxon>Metazoa</taxon>
        <taxon>Ecdysozoa</taxon>
        <taxon>Arthropoda</taxon>
        <taxon>Hexapoda</taxon>
        <taxon>Insecta</taxon>
        <taxon>Pterygota</taxon>
        <taxon>Neoptera</taxon>
        <taxon>Endopterygota</taxon>
        <taxon>Diptera</taxon>
        <taxon>Nematocera</taxon>
        <taxon>Culicoidea</taxon>
        <taxon>Culicidae</taxon>
        <taxon>Anophelinae</taxon>
        <taxon>Anopheles</taxon>
    </lineage>
</organism>
<dbReference type="Proteomes" id="UP000075886">
    <property type="component" value="Unassembled WGS sequence"/>
</dbReference>
<dbReference type="EMBL" id="AXCN02000848">
    <property type="status" value="NOT_ANNOTATED_CDS"/>
    <property type="molecule type" value="Genomic_DNA"/>
</dbReference>
<evidence type="ECO:0000313" key="3">
    <source>
        <dbReference type="EnsemblMetazoa" id="AFAF011411-PA"/>
    </source>
</evidence>
<reference evidence="3" key="2">
    <citation type="submission" date="2020-05" db="UniProtKB">
        <authorList>
            <consortium name="EnsemblMetazoa"/>
        </authorList>
    </citation>
    <scope>IDENTIFICATION</scope>
    <source>
        <strain evidence="3">FAR1</strain>
    </source>
</reference>
<dbReference type="EMBL" id="AXCN02000847">
    <property type="status" value="NOT_ANNOTATED_CDS"/>
    <property type="molecule type" value="Genomic_DNA"/>
</dbReference>
<reference evidence="4" key="1">
    <citation type="submission" date="2014-01" db="EMBL/GenBank/DDBJ databases">
        <title>The Genome Sequence of Anopheles farauti FAR1 (V2).</title>
        <authorList>
            <consortium name="The Broad Institute Genomics Platform"/>
            <person name="Neafsey D.E."/>
            <person name="Besansky N."/>
            <person name="Howell P."/>
            <person name="Walton C."/>
            <person name="Young S.K."/>
            <person name="Zeng Q."/>
            <person name="Gargeya S."/>
            <person name="Fitzgerald M."/>
            <person name="Haas B."/>
            <person name="Abouelleil A."/>
            <person name="Allen A.W."/>
            <person name="Alvarado L."/>
            <person name="Arachchi H.M."/>
            <person name="Berlin A.M."/>
            <person name="Chapman S.B."/>
            <person name="Gainer-Dewar J."/>
            <person name="Goldberg J."/>
            <person name="Griggs A."/>
            <person name="Gujja S."/>
            <person name="Hansen M."/>
            <person name="Howarth C."/>
            <person name="Imamovic A."/>
            <person name="Ireland A."/>
            <person name="Larimer J."/>
            <person name="McCowan C."/>
            <person name="Murphy C."/>
            <person name="Pearson M."/>
            <person name="Poon T.W."/>
            <person name="Priest M."/>
            <person name="Roberts A."/>
            <person name="Saif S."/>
            <person name="Shea T."/>
            <person name="Sisk P."/>
            <person name="Sykes S."/>
            <person name="Wortman J."/>
            <person name="Nusbaum C."/>
            <person name="Birren B."/>
        </authorList>
    </citation>
    <scope>NUCLEOTIDE SEQUENCE [LARGE SCALE GENOMIC DNA]</scope>
    <source>
        <strain evidence="4">FAR1</strain>
    </source>
</reference>
<dbReference type="VEuPathDB" id="VectorBase:AFAF011411"/>
<evidence type="ECO:0000256" key="2">
    <source>
        <dbReference type="SAM" id="Phobius"/>
    </source>
</evidence>
<evidence type="ECO:0000313" key="4">
    <source>
        <dbReference type="Proteomes" id="UP000075886"/>
    </source>
</evidence>
<sequence length="188" mass="19797">MISSSRANLKTHSLVMQMPKNLALPAAAVTWIVVVLVGRVGEEWEEKEDGSYGSGSTEGPPTVDGSSGGSSSGRGGGGWWWCIARVTTFSTCSSFVLTIPAIGGFSQLNVRQLSPRPYASVPTNTNTTPRATTAEHVGGVTPPTPPLLYVSSSFFTTSFGCLSYSFVFFVGLLWPGCTLDGALLLLLL</sequence>